<dbReference type="Proteomes" id="UP000521872">
    <property type="component" value="Unassembled WGS sequence"/>
</dbReference>
<name>A0A8H4VPW4_9AGAR</name>
<proteinExistence type="predicted"/>
<accession>A0A8H4VPW4</accession>
<comment type="caution">
    <text evidence="1">The sequence shown here is derived from an EMBL/GenBank/DDBJ whole genome shotgun (WGS) entry which is preliminary data.</text>
</comment>
<evidence type="ECO:0000313" key="2">
    <source>
        <dbReference type="Proteomes" id="UP000521872"/>
    </source>
</evidence>
<protein>
    <submittedName>
        <fullName evidence="1">Uncharacterized protein</fullName>
    </submittedName>
</protein>
<dbReference type="PANTHER" id="PTHR31252">
    <property type="entry name" value="DUF4419 DOMAIN-CONTAINING PROTEIN"/>
    <property type="match status" value="1"/>
</dbReference>
<dbReference type="InterPro" id="IPR025533">
    <property type="entry name" value="DUF4419"/>
</dbReference>
<dbReference type="Pfam" id="PF14388">
    <property type="entry name" value="DUF4419"/>
    <property type="match status" value="1"/>
</dbReference>
<evidence type="ECO:0000313" key="1">
    <source>
        <dbReference type="EMBL" id="KAF4618566.1"/>
    </source>
</evidence>
<reference evidence="1 2" key="1">
    <citation type="submission" date="2019-12" db="EMBL/GenBank/DDBJ databases">
        <authorList>
            <person name="Floudas D."/>
            <person name="Bentzer J."/>
            <person name="Ahren D."/>
            <person name="Johansson T."/>
            <person name="Persson P."/>
            <person name="Tunlid A."/>
        </authorList>
    </citation>
    <scope>NUCLEOTIDE SEQUENCE [LARGE SCALE GENOMIC DNA]</scope>
    <source>
        <strain evidence="1 2">CBS 102.39</strain>
    </source>
</reference>
<dbReference type="AlphaFoldDB" id="A0A8H4VPW4"/>
<sequence length="214" mass="24312">MRTRCGIPSVTLEGDRSDWEKILLRIERLNTFGKEPTKWANLLRPILRRFVAAFNGQPDLDFWGKVCHHHSMGSGPPRYLSGWITAFCVWTNKGQWQGPTLVSKNAQAHRLEGPLKLQLDGVDYGYVDRDNIPIGFCEVDVKLDDNGEIFDCVMVSGHLARLTTGDSLDTVRPMPSWFMFVKKDSYFKNNTNAVAPRVGVGESERRSEPERKNT</sequence>
<organism evidence="1 2">
    <name type="scientific">Agrocybe pediades</name>
    <dbReference type="NCBI Taxonomy" id="84607"/>
    <lineage>
        <taxon>Eukaryota</taxon>
        <taxon>Fungi</taxon>
        <taxon>Dikarya</taxon>
        <taxon>Basidiomycota</taxon>
        <taxon>Agaricomycotina</taxon>
        <taxon>Agaricomycetes</taxon>
        <taxon>Agaricomycetidae</taxon>
        <taxon>Agaricales</taxon>
        <taxon>Agaricineae</taxon>
        <taxon>Strophariaceae</taxon>
        <taxon>Agrocybe</taxon>
    </lineage>
</organism>
<dbReference type="PANTHER" id="PTHR31252:SF11">
    <property type="entry name" value="DUF4419 DOMAIN-CONTAINING PROTEIN"/>
    <property type="match status" value="1"/>
</dbReference>
<dbReference type="EMBL" id="JAACJL010000017">
    <property type="protein sequence ID" value="KAF4618566.1"/>
    <property type="molecule type" value="Genomic_DNA"/>
</dbReference>
<keyword evidence="2" id="KW-1185">Reference proteome</keyword>
<gene>
    <name evidence="1" type="ORF">D9613_009789</name>
</gene>